<keyword evidence="2" id="KW-1185">Reference proteome</keyword>
<reference evidence="1 2" key="1">
    <citation type="submission" date="2018-07" db="EMBL/GenBank/DDBJ databases">
        <title>Genome sequencing of Runella.</title>
        <authorList>
            <person name="Baek M.-G."/>
            <person name="Yi H."/>
        </authorList>
    </citation>
    <scope>NUCLEOTIDE SEQUENCE [LARGE SCALE GENOMIC DNA]</scope>
    <source>
        <strain evidence="1 2">HYN0085</strain>
    </source>
</reference>
<dbReference type="KEGG" id="run:DR864_19630"/>
<evidence type="ECO:0000313" key="1">
    <source>
        <dbReference type="EMBL" id="AXE19794.1"/>
    </source>
</evidence>
<dbReference type="AlphaFoldDB" id="A0A344TMC3"/>
<organism evidence="1 2">
    <name type="scientific">Runella rosea</name>
    <dbReference type="NCBI Taxonomy" id="2259595"/>
    <lineage>
        <taxon>Bacteria</taxon>
        <taxon>Pseudomonadati</taxon>
        <taxon>Bacteroidota</taxon>
        <taxon>Cytophagia</taxon>
        <taxon>Cytophagales</taxon>
        <taxon>Spirosomataceae</taxon>
        <taxon>Runella</taxon>
    </lineage>
</organism>
<gene>
    <name evidence="1" type="ORF">DR864_19630</name>
</gene>
<sequence>MTKSIKLLLFLGVLAALSWGMYECKYYYSYYSDLKERPWAYSRDADAPLLVGKWQGRFTDPDGVAKKLALEIFVPTTDEERWEKAGRKSRRRRGSSARRNFDGIALVESKLGKETYELWGGVNKDDYHLFTLDFITDETKMLPINNFYINDSSPNSWRDDSMTLTLNFSYRRPDKSSFWSSSDPRFDKKVTVTLNRQKQ</sequence>
<protein>
    <submittedName>
        <fullName evidence="1">Uncharacterized protein</fullName>
    </submittedName>
</protein>
<proteinExistence type="predicted"/>
<dbReference type="OrthoDB" id="962108at2"/>
<accession>A0A344TMC3</accession>
<dbReference type="EMBL" id="CP030850">
    <property type="protein sequence ID" value="AXE19794.1"/>
    <property type="molecule type" value="Genomic_DNA"/>
</dbReference>
<name>A0A344TMC3_9BACT</name>
<dbReference type="RefSeq" id="WP_114068562.1">
    <property type="nucleotide sequence ID" value="NZ_CP030850.1"/>
</dbReference>
<evidence type="ECO:0000313" key="2">
    <source>
        <dbReference type="Proteomes" id="UP000251993"/>
    </source>
</evidence>
<dbReference type="Proteomes" id="UP000251993">
    <property type="component" value="Chromosome"/>
</dbReference>